<dbReference type="InterPro" id="IPR001258">
    <property type="entry name" value="NHL_repeat"/>
</dbReference>
<dbReference type="SUPFAM" id="SSF101898">
    <property type="entry name" value="NHL repeat"/>
    <property type="match status" value="1"/>
</dbReference>
<proteinExistence type="predicted"/>
<dbReference type="Gene3D" id="2.120.10.30">
    <property type="entry name" value="TolB, C-terminal domain"/>
    <property type="match status" value="1"/>
</dbReference>
<gene>
    <name evidence="3" type="ORF">MGAL_10B005547</name>
</gene>
<keyword evidence="1" id="KW-0677">Repeat</keyword>
<dbReference type="EMBL" id="UYJE01008690">
    <property type="protein sequence ID" value="VDI66261.1"/>
    <property type="molecule type" value="Genomic_DNA"/>
</dbReference>
<comment type="caution">
    <text evidence="3">The sequence shown here is derived from an EMBL/GenBank/DDBJ whole genome shotgun (WGS) entry which is preliminary data.</text>
</comment>
<sequence>MIDINCKIEDKITDVFSNVTSLGIISIKSSTPLVSMKTGKEIQAQTRSFTHEPPSTFNDITMTLQSKFLFNHITGCSLFSTGDIILIDISNRRLLVLQEDGTLKSDIPLSKQHPFDGTCIDDKTVAVSFLYSNQVQIINVSTNTVDRTIKTAENCYGLCHSDDHLLYCDAGRGIQKVNMLDNCSSTLVNDNTLSAWSYIATSKDRIFYTNNSKHTVTCCSLTGEKNWENKDQCIRSPRGISVDKDSNVYIASSGNNSIVVLSPDGKQARKLLDQDDGIGIPLGLSFDAKKENLLVANSREPALYKLSGY</sequence>
<evidence type="ECO:0000313" key="3">
    <source>
        <dbReference type="EMBL" id="VDI66261.1"/>
    </source>
</evidence>
<dbReference type="GO" id="GO:0008270">
    <property type="term" value="F:zinc ion binding"/>
    <property type="evidence" value="ECO:0007669"/>
    <property type="project" value="UniProtKB-KW"/>
</dbReference>
<evidence type="ECO:0000313" key="4">
    <source>
        <dbReference type="Proteomes" id="UP000596742"/>
    </source>
</evidence>
<accession>A0A8B6GN80</accession>
<organism evidence="3 4">
    <name type="scientific">Mytilus galloprovincialis</name>
    <name type="common">Mediterranean mussel</name>
    <dbReference type="NCBI Taxonomy" id="29158"/>
    <lineage>
        <taxon>Eukaryota</taxon>
        <taxon>Metazoa</taxon>
        <taxon>Spiralia</taxon>
        <taxon>Lophotrochozoa</taxon>
        <taxon>Mollusca</taxon>
        <taxon>Bivalvia</taxon>
        <taxon>Autobranchia</taxon>
        <taxon>Pteriomorphia</taxon>
        <taxon>Mytilida</taxon>
        <taxon>Mytiloidea</taxon>
        <taxon>Mytilidae</taxon>
        <taxon>Mytilinae</taxon>
        <taxon>Mytilus</taxon>
    </lineage>
</organism>
<protein>
    <recommendedName>
        <fullName evidence="5">SMP-30/Gluconolactonase/LRE-like region domain-containing protein</fullName>
    </recommendedName>
</protein>
<dbReference type="OrthoDB" id="6131067at2759"/>
<name>A0A8B6GN80_MYTGA</name>
<dbReference type="GO" id="GO:0061630">
    <property type="term" value="F:ubiquitin protein ligase activity"/>
    <property type="evidence" value="ECO:0007669"/>
    <property type="project" value="TreeGrafter"/>
</dbReference>
<dbReference type="GO" id="GO:0000209">
    <property type="term" value="P:protein polyubiquitination"/>
    <property type="evidence" value="ECO:0007669"/>
    <property type="project" value="TreeGrafter"/>
</dbReference>
<dbReference type="InterPro" id="IPR050952">
    <property type="entry name" value="TRIM-NHL_E3_ligases"/>
</dbReference>
<feature type="repeat" description="NHL" evidence="2">
    <location>
        <begin position="235"/>
        <end position="264"/>
    </location>
</feature>
<dbReference type="InterPro" id="IPR011042">
    <property type="entry name" value="6-blade_b-propeller_TolB-like"/>
</dbReference>
<dbReference type="PANTHER" id="PTHR24104">
    <property type="entry name" value="E3 UBIQUITIN-PROTEIN LIGASE NHLRC1-RELATED"/>
    <property type="match status" value="1"/>
</dbReference>
<dbReference type="PANTHER" id="PTHR24104:SF25">
    <property type="entry name" value="PROTEIN LIN-41"/>
    <property type="match status" value="1"/>
</dbReference>
<keyword evidence="4" id="KW-1185">Reference proteome</keyword>
<dbReference type="Proteomes" id="UP000596742">
    <property type="component" value="Unassembled WGS sequence"/>
</dbReference>
<dbReference type="GO" id="GO:0043161">
    <property type="term" value="P:proteasome-mediated ubiquitin-dependent protein catabolic process"/>
    <property type="evidence" value="ECO:0007669"/>
    <property type="project" value="TreeGrafter"/>
</dbReference>
<evidence type="ECO:0000256" key="2">
    <source>
        <dbReference type="PROSITE-ProRule" id="PRU00504"/>
    </source>
</evidence>
<evidence type="ECO:0000256" key="1">
    <source>
        <dbReference type="ARBA" id="ARBA00022737"/>
    </source>
</evidence>
<reference evidence="3" key="1">
    <citation type="submission" date="2018-11" db="EMBL/GenBank/DDBJ databases">
        <authorList>
            <person name="Alioto T."/>
            <person name="Alioto T."/>
        </authorList>
    </citation>
    <scope>NUCLEOTIDE SEQUENCE</scope>
</reference>
<dbReference type="AlphaFoldDB" id="A0A8B6GN80"/>
<dbReference type="PROSITE" id="PS51125">
    <property type="entry name" value="NHL"/>
    <property type="match status" value="1"/>
</dbReference>
<evidence type="ECO:0008006" key="5">
    <source>
        <dbReference type="Google" id="ProtNLM"/>
    </source>
</evidence>